<dbReference type="Pfam" id="PF00651">
    <property type="entry name" value="BTB"/>
    <property type="match status" value="1"/>
</dbReference>
<keyword evidence="4" id="KW-1185">Reference proteome</keyword>
<dbReference type="AlphaFoldDB" id="A0A6P8I573"/>
<name>A0A6P8I573_ACTTE</name>
<keyword evidence="1" id="KW-0880">Kelch repeat</keyword>
<dbReference type="InterPro" id="IPR015915">
    <property type="entry name" value="Kelch-typ_b-propeller"/>
</dbReference>
<organism evidence="4 5">
    <name type="scientific">Actinia tenebrosa</name>
    <name type="common">Australian red waratah sea anemone</name>
    <dbReference type="NCBI Taxonomy" id="6105"/>
    <lineage>
        <taxon>Eukaryota</taxon>
        <taxon>Metazoa</taxon>
        <taxon>Cnidaria</taxon>
        <taxon>Anthozoa</taxon>
        <taxon>Hexacorallia</taxon>
        <taxon>Actiniaria</taxon>
        <taxon>Actiniidae</taxon>
        <taxon>Actinia</taxon>
    </lineage>
</organism>
<dbReference type="Gene3D" id="3.30.710.10">
    <property type="entry name" value="Potassium Channel Kv1.1, Chain A"/>
    <property type="match status" value="1"/>
</dbReference>
<dbReference type="OrthoDB" id="409642at2759"/>
<dbReference type="InterPro" id="IPR011333">
    <property type="entry name" value="SKP1/BTB/POZ_sf"/>
</dbReference>
<dbReference type="InParanoid" id="A0A6P8I573"/>
<dbReference type="SMART" id="SM00225">
    <property type="entry name" value="BTB"/>
    <property type="match status" value="1"/>
</dbReference>
<feature type="domain" description="BTB" evidence="3">
    <location>
        <begin position="32"/>
        <end position="99"/>
    </location>
</feature>
<accession>A0A6P8I573</accession>
<reference evidence="5" key="1">
    <citation type="submission" date="2025-08" db="UniProtKB">
        <authorList>
            <consortium name="RefSeq"/>
        </authorList>
    </citation>
    <scope>IDENTIFICATION</scope>
    <source>
        <tissue evidence="5">Tentacle</tissue>
    </source>
</reference>
<dbReference type="InterPro" id="IPR011705">
    <property type="entry name" value="BACK"/>
</dbReference>
<dbReference type="Pfam" id="PF01344">
    <property type="entry name" value="Kelch_1"/>
    <property type="match status" value="3"/>
</dbReference>
<dbReference type="PANTHER" id="PTHR45632">
    <property type="entry name" value="LD33804P"/>
    <property type="match status" value="1"/>
</dbReference>
<dbReference type="Gene3D" id="1.25.40.420">
    <property type="match status" value="1"/>
</dbReference>
<dbReference type="Proteomes" id="UP000515163">
    <property type="component" value="Unplaced"/>
</dbReference>
<dbReference type="SMART" id="SM00875">
    <property type="entry name" value="BACK"/>
    <property type="match status" value="1"/>
</dbReference>
<evidence type="ECO:0000313" key="5">
    <source>
        <dbReference type="RefSeq" id="XP_031559910.1"/>
    </source>
</evidence>
<keyword evidence="2" id="KW-0677">Repeat</keyword>
<dbReference type="InterPro" id="IPR000210">
    <property type="entry name" value="BTB/POZ_dom"/>
</dbReference>
<evidence type="ECO:0000256" key="1">
    <source>
        <dbReference type="ARBA" id="ARBA00022441"/>
    </source>
</evidence>
<evidence type="ECO:0000256" key="2">
    <source>
        <dbReference type="ARBA" id="ARBA00022737"/>
    </source>
</evidence>
<dbReference type="RefSeq" id="XP_031559910.1">
    <property type="nucleotide sequence ID" value="XM_031704050.1"/>
</dbReference>
<dbReference type="SUPFAM" id="SSF117281">
    <property type="entry name" value="Kelch motif"/>
    <property type="match status" value="1"/>
</dbReference>
<protein>
    <submittedName>
        <fullName evidence="5">Kelch-like protein 3</fullName>
    </submittedName>
</protein>
<sequence length="631" mass="71984">MLLNMGACEYKRSLNLLPTLNKFRNEGESGFCDVVLETEGRHFWVHRCVLAANSQFFYTMLNSGMRESKEKILRLPSLSCVAMENILDFFYTQEIRLTDDIIVDILEASSFLLLEPLKKTCIEILLSKISLENCFSTKRLAMEYNTEELLERVEDFMKKNFLRIVKKSKEFLELSLKELCELMSNQDIRVLEEIQVYYAAIKWVKHDVNSRSKQLPVLIKRLNLKAISSDFWNEELENEPLLHDGVYRSIIFNKCNDKEKQNDLTISLYRERPSTKVHNVLVGIGTGKCYRAFCYDTEDGDTYILPNLPTIQAFPNTVVVDKKLYILGGESQRNINYDPVNSLRVFPFEVERTDSGLHAGWVRKPSFREVRRDIAVVAHDQKIYVVGGWMSGAVGSVECYDSVSSTWSLVAPLCIPRSQLAAISTTNCILAIGGSTDQVVGTTTVEQYDPSTNSWSFLPPMKTRRLFGNVIFVHDKVYVLGGYDNAFDRISNCESYDPSTKEWSTIPPLPDLLHTNQSVVTLNNEIIAITGSPEIYCKAAWYNSHANVWEKVQNFRLNFNIAGYRLCCLQVKKYFIQELPKATASDIAAANVNSFPKQEHFVEESHALVGDLGLALSEDEQDDDSDSDEWF</sequence>
<dbReference type="PIRSF" id="PIRSF037037">
    <property type="entry name" value="Kelch-like_protein_gigaxonin"/>
    <property type="match status" value="1"/>
</dbReference>
<dbReference type="KEGG" id="aten:116296058"/>
<proteinExistence type="predicted"/>
<dbReference type="GeneID" id="116296058"/>
<dbReference type="PROSITE" id="PS50097">
    <property type="entry name" value="BTB"/>
    <property type="match status" value="1"/>
</dbReference>
<gene>
    <name evidence="5" type="primary">LOC116296058</name>
</gene>
<evidence type="ECO:0000313" key="4">
    <source>
        <dbReference type="Proteomes" id="UP000515163"/>
    </source>
</evidence>
<dbReference type="InterPro" id="IPR006652">
    <property type="entry name" value="Kelch_1"/>
</dbReference>
<dbReference type="InterPro" id="IPR017096">
    <property type="entry name" value="BTB-kelch_protein"/>
</dbReference>
<dbReference type="CDD" id="cd18186">
    <property type="entry name" value="BTB_POZ_ZBTB_KLHL-like"/>
    <property type="match status" value="1"/>
</dbReference>
<dbReference type="Pfam" id="PF07707">
    <property type="entry name" value="BACK"/>
    <property type="match status" value="1"/>
</dbReference>
<evidence type="ECO:0000259" key="3">
    <source>
        <dbReference type="PROSITE" id="PS50097"/>
    </source>
</evidence>
<dbReference type="SMART" id="SM00612">
    <property type="entry name" value="Kelch"/>
    <property type="match status" value="3"/>
</dbReference>
<dbReference type="PANTHER" id="PTHR45632:SF30">
    <property type="entry name" value="BTB DOMAIN-CONTAINING PROTEIN"/>
    <property type="match status" value="1"/>
</dbReference>
<dbReference type="Gene3D" id="2.120.10.80">
    <property type="entry name" value="Kelch-type beta propeller"/>
    <property type="match status" value="1"/>
</dbReference>
<dbReference type="SUPFAM" id="SSF54695">
    <property type="entry name" value="POZ domain"/>
    <property type="match status" value="1"/>
</dbReference>